<dbReference type="RefSeq" id="WP_061418655.1">
    <property type="nucleotide sequence ID" value="NZ_KQ969337.1"/>
</dbReference>
<name>A0A139P2E8_STROR</name>
<evidence type="ECO:0000313" key="2">
    <source>
        <dbReference type="Proteomes" id="UP000070497"/>
    </source>
</evidence>
<protein>
    <submittedName>
        <fullName evidence="1">Putative glycosyltransferase</fullName>
    </submittedName>
</protein>
<gene>
    <name evidence="1" type="ORF">SORDD14_00836</name>
</gene>
<keyword evidence="1" id="KW-0808">Transferase</keyword>
<dbReference type="Proteomes" id="UP000070497">
    <property type="component" value="Unassembled WGS sequence"/>
</dbReference>
<organism evidence="1 2">
    <name type="scientific">Streptococcus oralis</name>
    <dbReference type="NCBI Taxonomy" id="1303"/>
    <lineage>
        <taxon>Bacteria</taxon>
        <taxon>Bacillati</taxon>
        <taxon>Bacillota</taxon>
        <taxon>Bacilli</taxon>
        <taxon>Lactobacillales</taxon>
        <taxon>Streptococcaceae</taxon>
        <taxon>Streptococcus</taxon>
    </lineage>
</organism>
<dbReference type="PATRIC" id="fig|1303.77.peg.953"/>
<dbReference type="InterPro" id="IPR029044">
    <property type="entry name" value="Nucleotide-diphossugar_trans"/>
</dbReference>
<evidence type="ECO:0000313" key="1">
    <source>
        <dbReference type="EMBL" id="KXT82431.1"/>
    </source>
</evidence>
<comment type="caution">
    <text evidence="1">The sequence shown here is derived from an EMBL/GenBank/DDBJ whole genome shotgun (WGS) entry which is preliminary data.</text>
</comment>
<dbReference type="AlphaFoldDB" id="A0A139P2E8"/>
<sequence length="289" mass="33896">MSELLNAIYYRLFRFYKKFYLQVFSKKTVDILGEKANLENELIVSFTTIPSRLNYLPNMIKSIFNQTIIPNRFIMYVYKDEFEGINLESILELEIKNGLEIVYVDENLRSHKKYFYAMKDNPNSVVVLVDDDIIYPRNTIKKLIASYRIYPQCVSAMRCHRIKLFSDGSLYPYNQWEYEISGATMPSYFNFFTSGGGTLFPPCTRNEDFFNKKNIKELSFLADDVWLNFLAVKNGIKTVKATRCKGTPLTIDDNPEESLVYLNAVYDNNNDRCIKNMVDFYHIDFSEVD</sequence>
<dbReference type="SUPFAM" id="SSF53448">
    <property type="entry name" value="Nucleotide-diphospho-sugar transferases"/>
    <property type="match status" value="1"/>
</dbReference>
<reference evidence="1 2" key="1">
    <citation type="submission" date="2016-01" db="EMBL/GenBank/DDBJ databases">
        <title>Highly variable Streptococcus oralis are common among viridans streptococci isolated from primates.</title>
        <authorList>
            <person name="Denapaite D."/>
            <person name="Rieger M."/>
            <person name="Koendgen S."/>
            <person name="Brueckner R."/>
            <person name="Ochigava I."/>
            <person name="Kappeler P."/>
            <person name="Maetz-Rensing K."/>
            <person name="Leendertz F."/>
            <person name="Hakenbeck R."/>
        </authorList>
    </citation>
    <scope>NUCLEOTIDE SEQUENCE [LARGE SCALE GENOMIC DNA]</scope>
    <source>
        <strain evidence="1 2">DD14</strain>
    </source>
</reference>
<accession>A0A139P2E8</accession>
<dbReference type="EMBL" id="LQRI01000135">
    <property type="protein sequence ID" value="KXT82431.1"/>
    <property type="molecule type" value="Genomic_DNA"/>
</dbReference>
<dbReference type="GO" id="GO:0016740">
    <property type="term" value="F:transferase activity"/>
    <property type="evidence" value="ECO:0007669"/>
    <property type="project" value="UniProtKB-KW"/>
</dbReference>
<proteinExistence type="predicted"/>